<evidence type="ECO:0000313" key="2">
    <source>
        <dbReference type="Proteomes" id="UP000008234"/>
    </source>
</evidence>
<reference evidence="2" key="1">
    <citation type="submission" date="2009-12" db="EMBL/GenBank/DDBJ databases">
        <title>Sequence of Clostridiales genomosp. BVAB3 str. UPII9-5.</title>
        <authorList>
            <person name="Madupu R."/>
            <person name="Durkin A.S."/>
            <person name="Torralba M."/>
            <person name="Methe B."/>
            <person name="Sutton G.G."/>
            <person name="Strausberg R.L."/>
            <person name="Nelson K.E."/>
        </authorList>
    </citation>
    <scope>NUCLEOTIDE SEQUENCE [LARGE SCALE GENOMIC DNA]</scope>
    <source>
        <strain evidence="2">UPII9-5</strain>
    </source>
</reference>
<dbReference type="STRING" id="699246.HMPREF0868_0166"/>
<dbReference type="HOGENOM" id="CLU_159929_0_0_9"/>
<dbReference type="eggNOG" id="ENOG5031NU7">
    <property type="taxonomic scope" value="Bacteria"/>
</dbReference>
<protein>
    <recommendedName>
        <fullName evidence="3">Histidine kinase</fullName>
    </recommendedName>
</protein>
<sequence>MDVQRFKEVIQKRINTVDEYYVGVEECWKEEIEILSEDVPSTVTYLKNECTADEFAWICEIIDDLAAKTQSREIVEAYKNLGKKYPDMAKTFSFEFCASYAEEALEIALQNDVNHVDSNQPSKKRGNK</sequence>
<dbReference type="RefSeq" id="WP_012994113.1">
    <property type="nucleotide sequence ID" value="NC_013895.2"/>
</dbReference>
<evidence type="ECO:0000313" key="1">
    <source>
        <dbReference type="EMBL" id="ADC90458.1"/>
    </source>
</evidence>
<dbReference type="EMBL" id="CP001850">
    <property type="protein sequence ID" value="ADC90458.1"/>
    <property type="molecule type" value="Genomic_DNA"/>
</dbReference>
<keyword evidence="2" id="KW-1185">Reference proteome</keyword>
<dbReference type="Proteomes" id="UP000008234">
    <property type="component" value="Chromosome"/>
</dbReference>
<accession>D3R002</accession>
<proteinExistence type="predicted"/>
<organism evidence="1 2">
    <name type="scientific">Mageeibacillus indolicus (strain UPII9-5)</name>
    <name type="common">Clostridiales genomosp. BVAB3 (strain UPII9-5)</name>
    <dbReference type="NCBI Taxonomy" id="699246"/>
    <lineage>
        <taxon>Bacteria</taxon>
        <taxon>Bacillati</taxon>
        <taxon>Bacillota</taxon>
        <taxon>Clostridia</taxon>
        <taxon>Eubacteriales</taxon>
        <taxon>Oscillospiraceae</taxon>
        <taxon>Mageeibacillus</taxon>
    </lineage>
</organism>
<evidence type="ECO:0008006" key="3">
    <source>
        <dbReference type="Google" id="ProtNLM"/>
    </source>
</evidence>
<dbReference type="OrthoDB" id="1190548at2"/>
<gene>
    <name evidence="1" type="ordered locus">HMPREF0868_0166</name>
</gene>
<name>D3R002_MAGIU</name>
<dbReference type="KEGG" id="clo:HMPREF0868_0166"/>
<dbReference type="AlphaFoldDB" id="D3R002"/>